<keyword evidence="12" id="KW-1185">Reference proteome</keyword>
<comment type="similarity">
    <text evidence="1 9">Belongs to the protein prenyltransferase subunit beta family.</text>
</comment>
<dbReference type="GO" id="GO:0005965">
    <property type="term" value="C:protein farnesyltransferase complex"/>
    <property type="evidence" value="ECO:0007669"/>
    <property type="project" value="UniProtKB-UniRule"/>
</dbReference>
<name>Q6CKY4_KLULA</name>
<dbReference type="InterPro" id="IPR001330">
    <property type="entry name" value="Prenyltrans"/>
</dbReference>
<protein>
    <recommendedName>
        <fullName evidence="3 9">Protein farnesyltransferase subunit beta</fullName>
        <shortName evidence="9">FTase-beta</shortName>
        <ecNumber evidence="2 9">2.5.1.58</ecNumber>
    </recommendedName>
</protein>
<keyword evidence="8 9" id="KW-0862">Zinc</keyword>
<dbReference type="eggNOG" id="KOG0365">
    <property type="taxonomic scope" value="Eukaryota"/>
</dbReference>
<gene>
    <name evidence="11" type="ORF">KLLA0_F07161g</name>
</gene>
<dbReference type="GO" id="GO:0097354">
    <property type="term" value="P:prenylation"/>
    <property type="evidence" value="ECO:0007669"/>
    <property type="project" value="UniProtKB-UniRule"/>
</dbReference>
<evidence type="ECO:0000256" key="2">
    <source>
        <dbReference type="ARBA" id="ARBA00012702"/>
    </source>
</evidence>
<comment type="cofactor">
    <cofactor evidence="9">
        <name>Zn(2+)</name>
        <dbReference type="ChEBI" id="CHEBI:29105"/>
    </cofactor>
    <text evidence="9">Binds 1 zinc ion per subunit.</text>
</comment>
<evidence type="ECO:0000256" key="5">
    <source>
        <dbReference type="ARBA" id="ARBA00022679"/>
    </source>
</evidence>
<evidence type="ECO:0000256" key="9">
    <source>
        <dbReference type="RuleBase" id="RU365056"/>
    </source>
</evidence>
<evidence type="ECO:0000313" key="11">
    <source>
        <dbReference type="EMBL" id="CAG98113.1"/>
    </source>
</evidence>
<dbReference type="SUPFAM" id="SSF48239">
    <property type="entry name" value="Terpenoid cyclases/Protein prenyltransferases"/>
    <property type="match status" value="1"/>
</dbReference>
<evidence type="ECO:0000256" key="4">
    <source>
        <dbReference type="ARBA" id="ARBA00022602"/>
    </source>
</evidence>
<dbReference type="GO" id="GO:0008270">
    <property type="term" value="F:zinc ion binding"/>
    <property type="evidence" value="ECO:0007669"/>
    <property type="project" value="UniProtKB-UniRule"/>
</dbReference>
<evidence type="ECO:0000256" key="1">
    <source>
        <dbReference type="ARBA" id="ARBA00010497"/>
    </source>
</evidence>
<dbReference type="EMBL" id="CR382126">
    <property type="protein sequence ID" value="CAG98113.1"/>
    <property type="molecule type" value="Genomic_DNA"/>
</dbReference>
<comment type="catalytic activity">
    <reaction evidence="9">
        <text>L-cysteinyl-[protein] + (2E,6E)-farnesyl diphosphate = S-(2E,6E)-farnesyl-L-cysteinyl-[protein] + diphosphate</text>
        <dbReference type="Rhea" id="RHEA:13345"/>
        <dbReference type="Rhea" id="RHEA-COMP:10131"/>
        <dbReference type="Rhea" id="RHEA-COMP:11535"/>
        <dbReference type="ChEBI" id="CHEBI:29950"/>
        <dbReference type="ChEBI" id="CHEBI:33019"/>
        <dbReference type="ChEBI" id="CHEBI:86019"/>
        <dbReference type="ChEBI" id="CHEBI:175763"/>
    </reaction>
</comment>
<dbReference type="KEGG" id="kla:KLLA0_F07161g"/>
<sequence>MAINSATRAIKKMSYLRTNVLGRKRETIEQEVVDEEEVMEIRTSNTGLITETLVEREELINECLELYEKAPEKFNHLQKDSHKMFLEYWLNNPLPSGFKSLDASQPWLLYWIGNAFKTMNPTWLTNDYQKRILDKLWYISPTGGPFSGGKHQLPHLAATYAAINSIALCHNLDDNREINKKAIYDWLISLKTPSGAFMTARPVGEQDVRGVYTALSIASLLGIVDSKLTSNVTEFLTRCQSYEGGFGGCPNDEAHGGYTFCAVASLAMLNALDKVNIDALLSWCSSRQTKEEKGLNGRSNKLTDGCYSFWVGGTAAILEAYGYGVCIDKDALKQYILKCCQSEESPGLRDKPGTQADFYHTNYVLAGLSICEHSFMVRNNSPFDFVATPLVPEPEVEPIHPIFGLAILDVNNFINRRGEPSMSNLSMKV</sequence>
<evidence type="ECO:0000259" key="10">
    <source>
        <dbReference type="Pfam" id="PF00432"/>
    </source>
</evidence>
<dbReference type="PANTHER" id="PTHR11774:SF6">
    <property type="entry name" value="PROTEIN FARNESYLTRANSFERASE SUBUNIT BETA"/>
    <property type="match status" value="1"/>
</dbReference>
<dbReference type="EC" id="2.5.1.58" evidence="2 9"/>
<comment type="function">
    <text evidence="9">Catalyzes the transfer of a farnesyl moiety from farnesyl diphosphate to a cysteine at the fourth position from the C-terminus of several proteins. The beta subunit is responsible for peptide-binding.</text>
</comment>
<dbReference type="InterPro" id="IPR008930">
    <property type="entry name" value="Terpenoid_cyclase/PrenylTrfase"/>
</dbReference>
<evidence type="ECO:0000313" key="12">
    <source>
        <dbReference type="Proteomes" id="UP000000598"/>
    </source>
</evidence>
<keyword evidence="5 9" id="KW-0808">Transferase</keyword>
<dbReference type="OMA" id="WCIYWIL"/>
<evidence type="ECO:0000256" key="6">
    <source>
        <dbReference type="ARBA" id="ARBA00022723"/>
    </source>
</evidence>
<keyword evidence="6 9" id="KW-0479">Metal-binding</keyword>
<dbReference type="InterPro" id="IPR045089">
    <property type="entry name" value="PGGT1B-like"/>
</dbReference>
<proteinExistence type="inferred from homology"/>
<dbReference type="PaxDb" id="284590-Q6CKY4"/>
<dbReference type="FunCoup" id="Q6CKY4">
    <property type="interactions" value="748"/>
</dbReference>
<reference evidence="11 12" key="1">
    <citation type="journal article" date="2004" name="Nature">
        <title>Genome evolution in yeasts.</title>
        <authorList>
            <consortium name="Genolevures"/>
            <person name="Dujon B."/>
            <person name="Sherman D."/>
            <person name="Fischer G."/>
            <person name="Durrens P."/>
            <person name="Casaregola S."/>
            <person name="Lafontaine I."/>
            <person name="de Montigny J."/>
            <person name="Marck C."/>
            <person name="Neuveglise C."/>
            <person name="Talla E."/>
            <person name="Goffard N."/>
            <person name="Frangeul L."/>
            <person name="Aigle M."/>
            <person name="Anthouard V."/>
            <person name="Babour A."/>
            <person name="Barbe V."/>
            <person name="Barnay S."/>
            <person name="Blanchin S."/>
            <person name="Beckerich J.M."/>
            <person name="Beyne E."/>
            <person name="Bleykasten C."/>
            <person name="Boisrame A."/>
            <person name="Boyer J."/>
            <person name="Cattolico L."/>
            <person name="Confanioleri F."/>
            <person name="de Daruvar A."/>
            <person name="Despons L."/>
            <person name="Fabre E."/>
            <person name="Fairhead C."/>
            <person name="Ferry-Dumazet H."/>
            <person name="Groppi A."/>
            <person name="Hantraye F."/>
            <person name="Hennequin C."/>
            <person name="Jauniaux N."/>
            <person name="Joyet P."/>
            <person name="Kachouri R."/>
            <person name="Kerrest A."/>
            <person name="Koszul R."/>
            <person name="Lemaire M."/>
            <person name="Lesur I."/>
            <person name="Ma L."/>
            <person name="Muller H."/>
            <person name="Nicaud J.M."/>
            <person name="Nikolski M."/>
            <person name="Oztas S."/>
            <person name="Ozier-Kalogeropoulos O."/>
            <person name="Pellenz S."/>
            <person name="Potier S."/>
            <person name="Richard G.F."/>
            <person name="Straub M.L."/>
            <person name="Suleau A."/>
            <person name="Swennene D."/>
            <person name="Tekaia F."/>
            <person name="Wesolowski-Louvel M."/>
            <person name="Westhof E."/>
            <person name="Wirth B."/>
            <person name="Zeniou-Meyer M."/>
            <person name="Zivanovic I."/>
            <person name="Bolotin-Fukuhara M."/>
            <person name="Thierry A."/>
            <person name="Bouchier C."/>
            <person name="Caudron B."/>
            <person name="Scarpelli C."/>
            <person name="Gaillardin C."/>
            <person name="Weissenbach J."/>
            <person name="Wincker P."/>
            <person name="Souciet J.L."/>
        </authorList>
    </citation>
    <scope>NUCLEOTIDE SEQUENCE [LARGE SCALE GENOMIC DNA]</scope>
    <source>
        <strain evidence="12">ATCC 8585 / CBS 2359 / DSM 70799 / NBRC 1267 / NRRL Y-1140 / WM37</strain>
    </source>
</reference>
<dbReference type="AlphaFoldDB" id="Q6CKY4"/>
<dbReference type="STRING" id="284590.Q6CKY4"/>
<dbReference type="GO" id="GO:0004660">
    <property type="term" value="F:protein farnesyltransferase activity"/>
    <property type="evidence" value="ECO:0007669"/>
    <property type="project" value="UniProtKB-UniRule"/>
</dbReference>
<dbReference type="PANTHER" id="PTHR11774">
    <property type="entry name" value="GERANYLGERANYL TRANSFERASE TYPE BETA SUBUNIT"/>
    <property type="match status" value="1"/>
</dbReference>
<evidence type="ECO:0000256" key="7">
    <source>
        <dbReference type="ARBA" id="ARBA00022737"/>
    </source>
</evidence>
<evidence type="ECO:0000256" key="8">
    <source>
        <dbReference type="ARBA" id="ARBA00022833"/>
    </source>
</evidence>
<dbReference type="InterPro" id="IPR026872">
    <property type="entry name" value="FTB"/>
</dbReference>
<dbReference type="Proteomes" id="UP000000598">
    <property type="component" value="Chromosome F"/>
</dbReference>
<accession>Q6CKY4</accession>
<dbReference type="Gene3D" id="1.50.10.20">
    <property type="match status" value="1"/>
</dbReference>
<keyword evidence="7" id="KW-0677">Repeat</keyword>
<organism evidence="11 12">
    <name type="scientific">Kluyveromyces lactis (strain ATCC 8585 / CBS 2359 / DSM 70799 / NBRC 1267 / NRRL Y-1140 / WM37)</name>
    <name type="common">Yeast</name>
    <name type="synonym">Candida sphaerica</name>
    <dbReference type="NCBI Taxonomy" id="284590"/>
    <lineage>
        <taxon>Eukaryota</taxon>
        <taxon>Fungi</taxon>
        <taxon>Dikarya</taxon>
        <taxon>Ascomycota</taxon>
        <taxon>Saccharomycotina</taxon>
        <taxon>Saccharomycetes</taxon>
        <taxon>Saccharomycetales</taxon>
        <taxon>Saccharomycetaceae</taxon>
        <taxon>Kluyveromyces</taxon>
    </lineage>
</organism>
<keyword evidence="4 9" id="KW-0637">Prenyltransferase</keyword>
<evidence type="ECO:0000256" key="3">
    <source>
        <dbReference type="ARBA" id="ARBA00015798"/>
    </source>
</evidence>
<dbReference type="HOGENOM" id="CLU_028946_0_2_1"/>
<dbReference type="CDD" id="cd02893">
    <property type="entry name" value="FTase"/>
    <property type="match status" value="1"/>
</dbReference>
<comment type="subunit">
    <text evidence="9">Heterodimer of an alpha and a beta subunit.</text>
</comment>
<feature type="domain" description="Prenyltransferase alpha-alpha toroid" evidence="10">
    <location>
        <begin position="77"/>
        <end position="404"/>
    </location>
</feature>
<dbReference type="Pfam" id="PF00432">
    <property type="entry name" value="Prenyltrans"/>
    <property type="match status" value="1"/>
</dbReference>
<dbReference type="InParanoid" id="Q6CKY4"/>